<dbReference type="EMBL" id="BAABHO010000002">
    <property type="protein sequence ID" value="GAA4774454.1"/>
    <property type="molecule type" value="Genomic_DNA"/>
</dbReference>
<dbReference type="RefSeq" id="WP_345410636.1">
    <property type="nucleotide sequence ID" value="NZ_BAABHO010000002.1"/>
</dbReference>
<dbReference type="Pfam" id="PF13023">
    <property type="entry name" value="HD_3"/>
    <property type="match status" value="1"/>
</dbReference>
<evidence type="ECO:0000313" key="3">
    <source>
        <dbReference type="Proteomes" id="UP001500928"/>
    </source>
</evidence>
<accession>A0ABP9A5A6</accession>
<evidence type="ECO:0000313" key="2">
    <source>
        <dbReference type="EMBL" id="GAA4774454.1"/>
    </source>
</evidence>
<reference evidence="3" key="1">
    <citation type="journal article" date="2019" name="Int. J. Syst. Evol. Microbiol.">
        <title>The Global Catalogue of Microorganisms (GCM) 10K type strain sequencing project: providing services to taxonomists for standard genome sequencing and annotation.</title>
        <authorList>
            <consortium name="The Broad Institute Genomics Platform"/>
            <consortium name="The Broad Institute Genome Sequencing Center for Infectious Disease"/>
            <person name="Wu L."/>
            <person name="Ma J."/>
        </authorList>
    </citation>
    <scope>NUCLEOTIDE SEQUENCE [LARGE SCALE GENOMIC DNA]</scope>
    <source>
        <strain evidence="3">JCM 17979</strain>
    </source>
</reference>
<comment type="caution">
    <text evidence="2">The sequence shown here is derived from an EMBL/GenBank/DDBJ whole genome shotgun (WGS) entry which is preliminary data.</text>
</comment>
<evidence type="ECO:0000259" key="1">
    <source>
        <dbReference type="Pfam" id="PF13023"/>
    </source>
</evidence>
<gene>
    <name evidence="2" type="ORF">GCM10023200_03680</name>
</gene>
<dbReference type="Gene3D" id="1.10.3210.10">
    <property type="entry name" value="Hypothetical protein af1432"/>
    <property type="match status" value="1"/>
</dbReference>
<keyword evidence="3" id="KW-1185">Reference proteome</keyword>
<feature type="domain" description="HD" evidence="1">
    <location>
        <begin position="152"/>
        <end position="270"/>
    </location>
</feature>
<organism evidence="2 3">
    <name type="scientific">Actinomycetospora chlora</name>
    <dbReference type="NCBI Taxonomy" id="663608"/>
    <lineage>
        <taxon>Bacteria</taxon>
        <taxon>Bacillati</taxon>
        <taxon>Actinomycetota</taxon>
        <taxon>Actinomycetes</taxon>
        <taxon>Pseudonocardiales</taxon>
        <taxon>Pseudonocardiaceae</taxon>
        <taxon>Actinomycetospora</taxon>
    </lineage>
</organism>
<sequence length="306" mass="31496">MTAALASPTARYAAVPGLFREVGDLKRVRTADADGSMAARAFVRAWSALVSGADPTAVADAETAAAVAGARLAGIDAGVLADAGLDVAAVRDVLRRAIDEVAEGVVHPETLARLRAAPPTEAGSVAPPAFVGALCRQPRAGATAPGRPRLVVEPPEDHGEHCWAVAVYAALLAEDHGADRGEAFLLGLAHHLHNAVLPDAGFAGETLLGEHLDGVVDRLTERALASLPGDLAARVRPVLAARADADTPLGATFHAADVLDRVLQTHHHARAAAFTVREALVDLELVHDSPVQAHQNAVLDAAGLLP</sequence>
<dbReference type="InterPro" id="IPR006674">
    <property type="entry name" value="HD_domain"/>
</dbReference>
<proteinExistence type="predicted"/>
<dbReference type="Proteomes" id="UP001500928">
    <property type="component" value="Unassembled WGS sequence"/>
</dbReference>
<dbReference type="SUPFAM" id="SSF109604">
    <property type="entry name" value="HD-domain/PDEase-like"/>
    <property type="match status" value="1"/>
</dbReference>
<name>A0ABP9A5A6_9PSEU</name>
<protein>
    <recommendedName>
        <fullName evidence="1">HD domain-containing protein</fullName>
    </recommendedName>
</protein>